<dbReference type="GO" id="GO:0016787">
    <property type="term" value="F:hydrolase activity"/>
    <property type="evidence" value="ECO:0007669"/>
    <property type="project" value="UniProtKB-KW"/>
</dbReference>
<accession>A0A0R3TEJ6</accession>
<dbReference type="WBParaSite" id="HNAJ_0000548501-mRNA-1">
    <property type="protein sequence ID" value="HNAJ_0000548501-mRNA-1"/>
    <property type="gene ID" value="HNAJ_0000548501"/>
</dbReference>
<organism evidence="5">
    <name type="scientific">Rodentolepis nana</name>
    <name type="common">Dwarf tapeworm</name>
    <name type="synonym">Hymenolepis nana</name>
    <dbReference type="NCBI Taxonomy" id="102285"/>
    <lineage>
        <taxon>Eukaryota</taxon>
        <taxon>Metazoa</taxon>
        <taxon>Spiralia</taxon>
        <taxon>Lophotrochozoa</taxon>
        <taxon>Platyhelminthes</taxon>
        <taxon>Cestoda</taxon>
        <taxon>Eucestoda</taxon>
        <taxon>Cyclophyllidea</taxon>
        <taxon>Hymenolepididae</taxon>
        <taxon>Rodentolepis</taxon>
    </lineage>
</organism>
<protein>
    <submittedName>
        <fullName evidence="5">Ovule protein</fullName>
    </submittedName>
</protein>
<dbReference type="OrthoDB" id="6281657at2759"/>
<reference evidence="3 4" key="2">
    <citation type="submission" date="2018-11" db="EMBL/GenBank/DDBJ databases">
        <authorList>
            <consortium name="Pathogen Informatics"/>
        </authorList>
    </citation>
    <scope>NUCLEOTIDE SEQUENCE [LARGE SCALE GENOMIC DNA]</scope>
</reference>
<comment type="similarity">
    <text evidence="1">Belongs to the GDA1/CD39 NTPase family.</text>
</comment>
<dbReference type="Pfam" id="PF01150">
    <property type="entry name" value="GDA1_CD39"/>
    <property type="match status" value="1"/>
</dbReference>
<name>A0A0R3TEJ6_RODNA</name>
<reference evidence="5" key="1">
    <citation type="submission" date="2017-02" db="UniProtKB">
        <authorList>
            <consortium name="WormBaseParasite"/>
        </authorList>
    </citation>
    <scope>IDENTIFICATION</scope>
</reference>
<sequence length="75" mass="8391">MNVLHSGFGFSQNYNNLHPIDKLAEIEVQWSLGAFIYHMQTLSLINTKSHSSLRALSNGGSMLSPYKKNMISTGY</sequence>
<evidence type="ECO:0000313" key="5">
    <source>
        <dbReference type="WBParaSite" id="HNAJ_0000548501-mRNA-1"/>
    </source>
</evidence>
<keyword evidence="2" id="KW-0378">Hydrolase</keyword>
<dbReference type="AlphaFoldDB" id="A0A0R3TEJ6"/>
<dbReference type="InterPro" id="IPR000407">
    <property type="entry name" value="GDA1_CD39_NTPase"/>
</dbReference>
<evidence type="ECO:0000256" key="2">
    <source>
        <dbReference type="ARBA" id="ARBA00022801"/>
    </source>
</evidence>
<gene>
    <name evidence="3" type="ORF">HNAJ_LOCUS5483</name>
</gene>
<proteinExistence type="inferred from homology"/>
<evidence type="ECO:0000313" key="4">
    <source>
        <dbReference type="Proteomes" id="UP000278807"/>
    </source>
</evidence>
<dbReference type="EMBL" id="UZAE01004747">
    <property type="protein sequence ID" value="VDO01343.1"/>
    <property type="molecule type" value="Genomic_DNA"/>
</dbReference>
<evidence type="ECO:0000313" key="3">
    <source>
        <dbReference type="EMBL" id="VDO01343.1"/>
    </source>
</evidence>
<evidence type="ECO:0000256" key="1">
    <source>
        <dbReference type="ARBA" id="ARBA00009283"/>
    </source>
</evidence>
<keyword evidence="4" id="KW-1185">Reference proteome</keyword>
<dbReference type="Proteomes" id="UP000278807">
    <property type="component" value="Unassembled WGS sequence"/>
</dbReference>